<dbReference type="AlphaFoldDB" id="A0A078AAD1"/>
<name>A0A078AAD1_STYLE</name>
<dbReference type="InParanoid" id="A0A078AAD1"/>
<dbReference type="EMBL" id="CCKQ01007195">
    <property type="protein sequence ID" value="CDW78552.1"/>
    <property type="molecule type" value="Genomic_DNA"/>
</dbReference>
<reference evidence="2 3" key="1">
    <citation type="submission" date="2014-06" db="EMBL/GenBank/DDBJ databases">
        <authorList>
            <person name="Swart Estienne"/>
        </authorList>
    </citation>
    <scope>NUCLEOTIDE SEQUENCE [LARGE SCALE GENOMIC DNA]</scope>
    <source>
        <strain evidence="2 3">130c</strain>
    </source>
</reference>
<evidence type="ECO:0000313" key="3">
    <source>
        <dbReference type="Proteomes" id="UP000039865"/>
    </source>
</evidence>
<keyword evidence="3" id="KW-1185">Reference proteome</keyword>
<keyword evidence="1" id="KW-0175">Coiled coil</keyword>
<evidence type="ECO:0000256" key="1">
    <source>
        <dbReference type="SAM" id="Coils"/>
    </source>
</evidence>
<dbReference type="Proteomes" id="UP000039865">
    <property type="component" value="Unassembled WGS sequence"/>
</dbReference>
<feature type="coiled-coil region" evidence="1">
    <location>
        <begin position="777"/>
        <end position="838"/>
    </location>
</feature>
<dbReference type="OrthoDB" id="194358at2759"/>
<dbReference type="InterPro" id="IPR036770">
    <property type="entry name" value="Ankyrin_rpt-contain_sf"/>
</dbReference>
<organism evidence="2 3">
    <name type="scientific">Stylonychia lemnae</name>
    <name type="common">Ciliate</name>
    <dbReference type="NCBI Taxonomy" id="5949"/>
    <lineage>
        <taxon>Eukaryota</taxon>
        <taxon>Sar</taxon>
        <taxon>Alveolata</taxon>
        <taxon>Ciliophora</taxon>
        <taxon>Intramacronucleata</taxon>
        <taxon>Spirotrichea</taxon>
        <taxon>Stichotrichia</taxon>
        <taxon>Sporadotrichida</taxon>
        <taxon>Oxytrichidae</taxon>
        <taxon>Stylonychinae</taxon>
        <taxon>Stylonychia</taxon>
    </lineage>
</organism>
<dbReference type="InterPro" id="IPR002110">
    <property type="entry name" value="Ankyrin_rpt"/>
</dbReference>
<dbReference type="Pfam" id="PF12796">
    <property type="entry name" value="Ank_2"/>
    <property type="match status" value="1"/>
</dbReference>
<proteinExistence type="predicted"/>
<protein>
    <submittedName>
        <fullName evidence="2">Uncharacterized protein</fullName>
    </submittedName>
</protein>
<accession>A0A078AAD1</accession>
<evidence type="ECO:0000313" key="2">
    <source>
        <dbReference type="EMBL" id="CDW78552.1"/>
    </source>
</evidence>
<sequence length="869" mass="103096">MIRNLDFKTEIDKIKKKRDKQLVKSTIKLFEEIDQLQTEDQQLAAYQIIFAIIENILNYPYFEDLRIISIEQLNQNLLIIRDALLNQLDLKVKQTIDILEIDEKFLKQTSYKLFKNCYGVDLTADDAFKERRQLFISQEEATEIFEVTQCKQLEEYIIEIGENTQAFQEVLTDLLRENVKVDEFIGILKNLWVENNLMHRIAIYYKQSFADEVSRAFLIDQKDKNSKFARNLLMIDVIVANRIFEQSNEQYKSIDDYVKLFCLREYYIHSKEQGKVFEIDDVFLMALGNDEAKFDKLWTTIRNIIIERVSRKIIVNRPYISQVKLEQWITFPEPEYNLSQMPTFSQAKIDDLPELKEKILRKNTMMERTFGFQLNQVFSQDIFKRSDSLDKQRTVNQIFSQANFEELKIDDTLDERIKLVVWGSPTWLHKLQLDEDNMYFSVINDIINDEEISSFLDKVQVYQEFINQKSNKEIDYENDLKQQFTSRYKKSLESNDQQDDKILFTQKQVKRFPYNEDIYLQLYKEFQSRGYQASIFNNRFNVVVQYQQSGIDINIKNEMHWRPIHCAAYQGSILILKQLLKDPLLFLNERTKQNQTAIQISIEQGHIYTEENATLLLLERGAKLEKDLWDKLLVMAINNDLMTYFRLAFQKDINIHDPLNKEKPSLHKAICMNAQKILSFYQSIYSPKELEKMMNQPDFQGLSAKEYADQNQNGETKDLLENMLMGEIKMQKNESAVSVVQNDLQNKLFIANMNQNQLLATINELRKTDKRSQDMELEQIKTQLQVQNKMMVEITEKIDNMQKQQSEQQKQTLKVHYAEESQETNEDLAHEFKFLNNEISQNIIKIYKKVEQVQIDGCDHFKQVIISLT</sequence>
<dbReference type="SUPFAM" id="SSF48403">
    <property type="entry name" value="Ankyrin repeat"/>
    <property type="match status" value="1"/>
</dbReference>
<gene>
    <name evidence="2" type="primary">Contig15698.g16722</name>
    <name evidence="2" type="ORF">STYLEM_7532</name>
</gene>
<dbReference type="Gene3D" id="1.25.40.20">
    <property type="entry name" value="Ankyrin repeat-containing domain"/>
    <property type="match status" value="1"/>
</dbReference>